<evidence type="ECO:0000313" key="1">
    <source>
        <dbReference type="EMBL" id="CEK53432.1"/>
    </source>
</evidence>
<protein>
    <submittedName>
        <fullName evidence="1">Uncharacterized protein</fullName>
    </submittedName>
</protein>
<name>A0A0B6YAV8_9EUPU</name>
<feature type="non-terminal residue" evidence="1">
    <location>
        <position position="65"/>
    </location>
</feature>
<proteinExistence type="predicted"/>
<reference evidence="1" key="1">
    <citation type="submission" date="2014-12" db="EMBL/GenBank/DDBJ databases">
        <title>Insight into the proteome of Arion vulgaris.</title>
        <authorList>
            <person name="Aradska J."/>
            <person name="Bulat T."/>
            <person name="Smidak R."/>
            <person name="Sarate P."/>
            <person name="Gangsoo J."/>
            <person name="Sialana F."/>
            <person name="Bilban M."/>
            <person name="Lubec G."/>
        </authorList>
    </citation>
    <scope>NUCLEOTIDE SEQUENCE</scope>
    <source>
        <tissue evidence="1">Skin</tissue>
    </source>
</reference>
<sequence>MLPQNLTPSNIYRNLQPLETDFTKLKPISPFPSTESASQHVLPVNFALRKFISTCLVVCFMLLSK</sequence>
<gene>
    <name evidence="1" type="primary">ORF20273</name>
</gene>
<organism evidence="1">
    <name type="scientific">Arion vulgaris</name>
    <dbReference type="NCBI Taxonomy" id="1028688"/>
    <lineage>
        <taxon>Eukaryota</taxon>
        <taxon>Metazoa</taxon>
        <taxon>Spiralia</taxon>
        <taxon>Lophotrochozoa</taxon>
        <taxon>Mollusca</taxon>
        <taxon>Gastropoda</taxon>
        <taxon>Heterobranchia</taxon>
        <taxon>Euthyneura</taxon>
        <taxon>Panpulmonata</taxon>
        <taxon>Eupulmonata</taxon>
        <taxon>Stylommatophora</taxon>
        <taxon>Helicina</taxon>
        <taxon>Arionoidea</taxon>
        <taxon>Arionidae</taxon>
        <taxon>Arion</taxon>
    </lineage>
</organism>
<dbReference type="AlphaFoldDB" id="A0A0B6YAV8"/>
<dbReference type="EMBL" id="HACG01006567">
    <property type="protein sequence ID" value="CEK53432.1"/>
    <property type="molecule type" value="Transcribed_RNA"/>
</dbReference>
<accession>A0A0B6YAV8</accession>